<dbReference type="Proteomes" id="UP000238701">
    <property type="component" value="Unassembled WGS sequence"/>
</dbReference>
<protein>
    <submittedName>
        <fullName evidence="1">Uncharacterized protein</fullName>
    </submittedName>
</protein>
<name>A0A2U3KXN4_9BACT</name>
<accession>A0A2U3KXN4</accession>
<evidence type="ECO:0000313" key="2">
    <source>
        <dbReference type="Proteomes" id="UP000238701"/>
    </source>
</evidence>
<sequence length="50" mass="5444">MLHLASILTYSPVNYNQCGVIEITPDRASGNRNSLVVVFLRILLTGSSPL</sequence>
<organism evidence="1 2">
    <name type="scientific">Candidatus Sulfotelmatobacter kueseliae</name>
    <dbReference type="NCBI Taxonomy" id="2042962"/>
    <lineage>
        <taxon>Bacteria</taxon>
        <taxon>Pseudomonadati</taxon>
        <taxon>Acidobacteriota</taxon>
        <taxon>Terriglobia</taxon>
        <taxon>Terriglobales</taxon>
        <taxon>Candidatus Korobacteraceae</taxon>
        <taxon>Candidatus Sulfotelmatobacter</taxon>
    </lineage>
</organism>
<dbReference type="EMBL" id="OMOD01000148">
    <property type="protein sequence ID" value="SPF44415.1"/>
    <property type="molecule type" value="Genomic_DNA"/>
</dbReference>
<reference evidence="2" key="1">
    <citation type="submission" date="2018-02" db="EMBL/GenBank/DDBJ databases">
        <authorList>
            <person name="Hausmann B."/>
        </authorList>
    </citation>
    <scope>NUCLEOTIDE SEQUENCE [LARGE SCALE GENOMIC DNA]</scope>
    <source>
        <strain evidence="2">Peat soil MAG SbA1</strain>
    </source>
</reference>
<dbReference type="AlphaFoldDB" id="A0A2U3KXN4"/>
<gene>
    <name evidence="1" type="ORF">SBA1_530054</name>
</gene>
<evidence type="ECO:0000313" key="1">
    <source>
        <dbReference type="EMBL" id="SPF44415.1"/>
    </source>
</evidence>
<proteinExistence type="predicted"/>